<keyword evidence="1" id="KW-0472">Membrane</keyword>
<dbReference type="AlphaFoldDB" id="A0A3B0REX3"/>
<keyword evidence="1" id="KW-0812">Transmembrane</keyword>
<dbReference type="InterPro" id="IPR043129">
    <property type="entry name" value="ATPase_NBD"/>
</dbReference>
<proteinExistence type="predicted"/>
<organism evidence="3">
    <name type="scientific">hydrothermal vent metagenome</name>
    <dbReference type="NCBI Taxonomy" id="652676"/>
    <lineage>
        <taxon>unclassified sequences</taxon>
        <taxon>metagenomes</taxon>
        <taxon>ecological metagenomes</taxon>
    </lineage>
</organism>
<dbReference type="InterPro" id="IPR050273">
    <property type="entry name" value="GppA/Ppx_hydrolase"/>
</dbReference>
<dbReference type="CDD" id="cd24054">
    <property type="entry name" value="ASKHA_NBD_AaPPX-GppA_MtPPX2-like"/>
    <property type="match status" value="1"/>
</dbReference>
<dbReference type="Gene3D" id="3.30.420.40">
    <property type="match status" value="1"/>
</dbReference>
<reference evidence="3" key="1">
    <citation type="submission" date="2018-06" db="EMBL/GenBank/DDBJ databases">
        <authorList>
            <person name="Zhirakovskaya E."/>
        </authorList>
    </citation>
    <scope>NUCLEOTIDE SEQUENCE</scope>
</reference>
<keyword evidence="3" id="KW-0378">Hydrolase</keyword>
<dbReference type="EMBL" id="UOEA01000036">
    <property type="protein sequence ID" value="VAV83183.1"/>
    <property type="molecule type" value="Genomic_DNA"/>
</dbReference>
<accession>A0A3B0REX3</accession>
<name>A0A3B0REX3_9ZZZZ</name>
<dbReference type="PANTHER" id="PTHR30005:SF0">
    <property type="entry name" value="RETROGRADE REGULATION PROTEIN 2"/>
    <property type="match status" value="1"/>
</dbReference>
<gene>
    <name evidence="3" type="ORF">MNBD_DELTA01-318</name>
</gene>
<evidence type="ECO:0000256" key="1">
    <source>
        <dbReference type="SAM" id="Phobius"/>
    </source>
</evidence>
<dbReference type="PANTHER" id="PTHR30005">
    <property type="entry name" value="EXOPOLYPHOSPHATASE"/>
    <property type="match status" value="1"/>
</dbReference>
<dbReference type="InterPro" id="IPR003695">
    <property type="entry name" value="Ppx_GppA_N"/>
</dbReference>
<dbReference type="SUPFAM" id="SSF53067">
    <property type="entry name" value="Actin-like ATPase domain"/>
    <property type="match status" value="2"/>
</dbReference>
<dbReference type="Pfam" id="PF02541">
    <property type="entry name" value="Ppx-GppA"/>
    <property type="match status" value="1"/>
</dbReference>
<dbReference type="Gene3D" id="3.30.420.150">
    <property type="entry name" value="Exopolyphosphatase. Domain 2"/>
    <property type="match status" value="1"/>
</dbReference>
<sequence length="325" mass="35527">MTVVASIDIGTNTLRLFIAEREEDGTLKPVCYVRVVARLGGGYTDEAGIAGVAAERALKALEGFRGVIDKHNARLERAVATSVVRRAVNKLWFIGEARRRAAIDIEVIDGTEEAALSVAGVNSVIRTDKPVSLIVDIGGGSTEFIVVEDGVILYSESLEMGVVHLSEDYQRSDPPTRGELSGMENEIRVSIEGLKKSIRESGLNHLEDSVFDTVEFIGTAGTFTTIAAIDLELETYDSARINNHDVDRLTLQALYARISGLSLNDRKYILSLENGREDLIIPGILIVLSVMYVFGFLTVKVSDAGLLEGLLLTARQREEKQEEVF</sequence>
<dbReference type="GO" id="GO:0004309">
    <property type="term" value="F:exopolyphosphatase activity"/>
    <property type="evidence" value="ECO:0007669"/>
    <property type="project" value="UniProtKB-EC"/>
</dbReference>
<protein>
    <submittedName>
        <fullName evidence="3">Exopolyphosphatase</fullName>
        <ecNumber evidence="3">3.6.1.11</ecNumber>
    </submittedName>
</protein>
<keyword evidence="1" id="KW-1133">Transmembrane helix</keyword>
<dbReference type="EC" id="3.6.1.11" evidence="3"/>
<evidence type="ECO:0000259" key="2">
    <source>
        <dbReference type="Pfam" id="PF02541"/>
    </source>
</evidence>
<feature type="domain" description="Ppx/GppA phosphatase N-terminal" evidence="2">
    <location>
        <begin position="21"/>
        <end position="314"/>
    </location>
</feature>
<feature type="transmembrane region" description="Helical" evidence="1">
    <location>
        <begin position="279"/>
        <end position="299"/>
    </location>
</feature>
<evidence type="ECO:0000313" key="3">
    <source>
        <dbReference type="EMBL" id="VAV83183.1"/>
    </source>
</evidence>